<dbReference type="PANTHER" id="PTHR44791">
    <property type="entry name" value="TELOMERASE PROTEIN COMPONENT 1 TEP1"/>
    <property type="match status" value="1"/>
</dbReference>
<sequence length="188" mass="21129">ALKTSVKNKKAPLCDVISYSTDASQSACSIVQLLRCLVQWLRNRKDDVELPPNTSYKDLMTEFHLHLNDLNKEKPLALFVDGADRIHDEWIPQQIPKGVCLVLSVTSESSLQNTISKRKGAVSFPLGQLSLPDKKEIVQKQLVEFGKKLSDSAFNNQLQTLLMKKGSVSPLYLHLACEELKNYASFEK</sequence>
<reference evidence="1 2" key="1">
    <citation type="submission" date="2024-05" db="EMBL/GenBank/DDBJ databases">
        <title>Genome sequencing and assembly of Indian major carp, Cirrhinus mrigala (Hamilton, 1822).</title>
        <authorList>
            <person name="Mohindra V."/>
            <person name="Chowdhury L.M."/>
            <person name="Lal K."/>
            <person name="Jena J.K."/>
        </authorList>
    </citation>
    <scope>NUCLEOTIDE SEQUENCE [LARGE SCALE GENOMIC DNA]</scope>
    <source>
        <strain evidence="1">CM1030</strain>
        <tissue evidence="1">Blood</tissue>
    </source>
</reference>
<gene>
    <name evidence="1" type="ORF">M9458_004323</name>
</gene>
<dbReference type="InterPro" id="IPR027417">
    <property type="entry name" value="P-loop_NTPase"/>
</dbReference>
<organism evidence="1 2">
    <name type="scientific">Cirrhinus mrigala</name>
    <name type="common">Mrigala</name>
    <dbReference type="NCBI Taxonomy" id="683832"/>
    <lineage>
        <taxon>Eukaryota</taxon>
        <taxon>Metazoa</taxon>
        <taxon>Chordata</taxon>
        <taxon>Craniata</taxon>
        <taxon>Vertebrata</taxon>
        <taxon>Euteleostomi</taxon>
        <taxon>Actinopterygii</taxon>
        <taxon>Neopterygii</taxon>
        <taxon>Teleostei</taxon>
        <taxon>Ostariophysi</taxon>
        <taxon>Cypriniformes</taxon>
        <taxon>Cyprinidae</taxon>
        <taxon>Labeoninae</taxon>
        <taxon>Labeonini</taxon>
        <taxon>Cirrhinus</taxon>
    </lineage>
</organism>
<dbReference type="Proteomes" id="UP001529510">
    <property type="component" value="Unassembled WGS sequence"/>
</dbReference>
<feature type="non-terminal residue" evidence="1">
    <location>
        <position position="1"/>
    </location>
</feature>
<dbReference type="InterPro" id="IPR052652">
    <property type="entry name" value="Telomerase_Complex_Comp"/>
</dbReference>
<evidence type="ECO:0000313" key="1">
    <source>
        <dbReference type="EMBL" id="KAL0201136.1"/>
    </source>
</evidence>
<evidence type="ECO:0000313" key="2">
    <source>
        <dbReference type="Proteomes" id="UP001529510"/>
    </source>
</evidence>
<comment type="caution">
    <text evidence="1">The sequence shown here is derived from an EMBL/GenBank/DDBJ whole genome shotgun (WGS) entry which is preliminary data.</text>
</comment>
<dbReference type="AlphaFoldDB" id="A0ABD0RT13"/>
<name>A0ABD0RT13_CIRMR</name>
<protein>
    <submittedName>
        <fullName evidence="1">Uncharacterized protein</fullName>
    </submittedName>
</protein>
<feature type="non-terminal residue" evidence="1">
    <location>
        <position position="188"/>
    </location>
</feature>
<dbReference type="SUPFAM" id="SSF52540">
    <property type="entry name" value="P-loop containing nucleoside triphosphate hydrolases"/>
    <property type="match status" value="1"/>
</dbReference>
<dbReference type="PANTHER" id="PTHR44791:SF1">
    <property type="entry name" value="TELOMERASE PROTEIN COMPONENT 1"/>
    <property type="match status" value="1"/>
</dbReference>
<proteinExistence type="predicted"/>
<accession>A0ABD0RT13</accession>
<dbReference type="EMBL" id="JAMKFB020000002">
    <property type="protein sequence ID" value="KAL0201136.1"/>
    <property type="molecule type" value="Genomic_DNA"/>
</dbReference>
<keyword evidence="2" id="KW-1185">Reference proteome</keyword>